<dbReference type="InterPro" id="IPR037923">
    <property type="entry name" value="HTH-like"/>
</dbReference>
<evidence type="ECO:0000256" key="2">
    <source>
        <dbReference type="ARBA" id="ARBA00023125"/>
    </source>
</evidence>
<keyword evidence="1" id="KW-0805">Transcription regulation</keyword>
<dbReference type="Gene3D" id="1.10.10.60">
    <property type="entry name" value="Homeodomain-like"/>
    <property type="match status" value="2"/>
</dbReference>
<dbReference type="InterPro" id="IPR018062">
    <property type="entry name" value="HTH_AraC-typ_CS"/>
</dbReference>
<evidence type="ECO:0000313" key="6">
    <source>
        <dbReference type="Proteomes" id="UP000308196"/>
    </source>
</evidence>
<feature type="domain" description="HTH araC/xylS-type" evidence="4">
    <location>
        <begin position="172"/>
        <end position="272"/>
    </location>
</feature>
<evidence type="ECO:0000256" key="1">
    <source>
        <dbReference type="ARBA" id="ARBA00023015"/>
    </source>
</evidence>
<dbReference type="STRING" id="1123265.GCA_000686625_01343"/>
<dbReference type="PROSITE" id="PS01124">
    <property type="entry name" value="HTH_ARAC_FAMILY_2"/>
    <property type="match status" value="1"/>
</dbReference>
<dbReference type="GO" id="GO:0003700">
    <property type="term" value="F:DNA-binding transcription factor activity"/>
    <property type="evidence" value="ECO:0007669"/>
    <property type="project" value="InterPro"/>
</dbReference>
<dbReference type="Proteomes" id="UP000308196">
    <property type="component" value="Chromosome"/>
</dbReference>
<gene>
    <name evidence="5" type="primary">rhaS_13</name>
    <name evidence="5" type="ORF">NCTC11429_03474</name>
</gene>
<dbReference type="GO" id="GO:0043565">
    <property type="term" value="F:sequence-specific DNA binding"/>
    <property type="evidence" value="ECO:0007669"/>
    <property type="project" value="InterPro"/>
</dbReference>
<dbReference type="PANTHER" id="PTHR43280">
    <property type="entry name" value="ARAC-FAMILY TRANSCRIPTIONAL REGULATOR"/>
    <property type="match status" value="1"/>
</dbReference>
<dbReference type="PANTHER" id="PTHR43280:SF2">
    <property type="entry name" value="HTH-TYPE TRANSCRIPTIONAL REGULATOR EXSA"/>
    <property type="match status" value="1"/>
</dbReference>
<dbReference type="Pfam" id="PF12833">
    <property type="entry name" value="HTH_18"/>
    <property type="match status" value="1"/>
</dbReference>
<dbReference type="KEGG" id="stha:NCTC11429_03474"/>
<dbReference type="Gene3D" id="2.60.120.10">
    <property type="entry name" value="Jelly Rolls"/>
    <property type="match status" value="1"/>
</dbReference>
<proteinExistence type="predicted"/>
<dbReference type="AlphaFoldDB" id="A0A4U9VLN9"/>
<dbReference type="InterPro" id="IPR003313">
    <property type="entry name" value="AraC-bd"/>
</dbReference>
<dbReference type="InterPro" id="IPR018060">
    <property type="entry name" value="HTH_AraC"/>
</dbReference>
<sequence>MQKKQFAPLLINEFVEDSFHLPLHGQNYYEFVYIRRGEGLHVINKFELEYEQGDLFLVSPSDKHYFKIVEKTHFLFILFTDTYFLQNRRSQKLYAWIMELMNDRGLREHKLRMDAHDRLTYSFVMEAIRLYCATAVNLNSQWLFDQLVAAFSLYKEFSEVQRLPLQQSSIDRSISTYIHQHIFTPEHLQIKTIAQKFNISPSYFGVYFKKNFGMSLRSYINTYRLELIESRLKSPTYTLKQIAAELGFVDESHLSHFYKRAKGLSPKAYRKG</sequence>
<dbReference type="RefSeq" id="WP_028068891.1">
    <property type="nucleotide sequence ID" value="NZ_JBPFQZ010000007.1"/>
</dbReference>
<name>A0A4U9VLN9_9SPHI</name>
<accession>A0A4U9VLN9</accession>
<evidence type="ECO:0000256" key="3">
    <source>
        <dbReference type="ARBA" id="ARBA00023163"/>
    </source>
</evidence>
<dbReference type="GeneID" id="78464142"/>
<evidence type="ECO:0000313" key="5">
    <source>
        <dbReference type="EMBL" id="VTR47097.1"/>
    </source>
</evidence>
<dbReference type="InterPro" id="IPR009057">
    <property type="entry name" value="Homeodomain-like_sf"/>
</dbReference>
<dbReference type="PROSITE" id="PS00041">
    <property type="entry name" value="HTH_ARAC_FAMILY_1"/>
    <property type="match status" value="1"/>
</dbReference>
<organism evidence="5 6">
    <name type="scientific">Sphingobacterium thalpophilum</name>
    <dbReference type="NCBI Taxonomy" id="259"/>
    <lineage>
        <taxon>Bacteria</taxon>
        <taxon>Pseudomonadati</taxon>
        <taxon>Bacteroidota</taxon>
        <taxon>Sphingobacteriia</taxon>
        <taxon>Sphingobacteriales</taxon>
        <taxon>Sphingobacteriaceae</taxon>
        <taxon>Sphingobacterium</taxon>
    </lineage>
</organism>
<reference evidence="5 6" key="1">
    <citation type="submission" date="2019-05" db="EMBL/GenBank/DDBJ databases">
        <authorList>
            <consortium name="Pathogen Informatics"/>
        </authorList>
    </citation>
    <scope>NUCLEOTIDE SEQUENCE [LARGE SCALE GENOMIC DNA]</scope>
    <source>
        <strain evidence="5 6">NCTC11429</strain>
    </source>
</reference>
<dbReference type="EMBL" id="LR590484">
    <property type="protein sequence ID" value="VTR47097.1"/>
    <property type="molecule type" value="Genomic_DNA"/>
</dbReference>
<keyword evidence="3" id="KW-0804">Transcription</keyword>
<protein>
    <submittedName>
        <fullName evidence="5">L-rhamnose operon regulatory protein rhaS</fullName>
    </submittedName>
</protein>
<dbReference type="InterPro" id="IPR014710">
    <property type="entry name" value="RmlC-like_jellyroll"/>
</dbReference>
<dbReference type="SMART" id="SM00342">
    <property type="entry name" value="HTH_ARAC"/>
    <property type="match status" value="1"/>
</dbReference>
<dbReference type="Pfam" id="PF02311">
    <property type="entry name" value="AraC_binding"/>
    <property type="match status" value="1"/>
</dbReference>
<evidence type="ECO:0000259" key="4">
    <source>
        <dbReference type="PROSITE" id="PS01124"/>
    </source>
</evidence>
<dbReference type="SUPFAM" id="SSF51215">
    <property type="entry name" value="Regulatory protein AraC"/>
    <property type="match status" value="1"/>
</dbReference>
<dbReference type="SUPFAM" id="SSF46689">
    <property type="entry name" value="Homeodomain-like"/>
    <property type="match status" value="2"/>
</dbReference>
<keyword evidence="2" id="KW-0238">DNA-binding</keyword>